<gene>
    <name evidence="1" type="ORF">HYY65_03865</name>
</gene>
<proteinExistence type="predicted"/>
<dbReference type="Gene3D" id="3.40.30.10">
    <property type="entry name" value="Glutaredoxin"/>
    <property type="match status" value="1"/>
</dbReference>
<dbReference type="PANTHER" id="PTHR33558:SF1">
    <property type="entry name" value="GLUTAREDOXIN-LIKE PROTEIN C5ORF63 HOMOLOG"/>
    <property type="match status" value="1"/>
</dbReference>
<evidence type="ECO:0000313" key="2">
    <source>
        <dbReference type="Proteomes" id="UP000741360"/>
    </source>
</evidence>
<comment type="caution">
    <text evidence="1">The sequence shown here is derived from an EMBL/GenBank/DDBJ whole genome shotgun (WGS) entry which is preliminary data.</text>
</comment>
<dbReference type="Proteomes" id="UP000741360">
    <property type="component" value="Unassembled WGS sequence"/>
</dbReference>
<dbReference type="PANTHER" id="PTHR33558">
    <property type="entry name" value="GLUTAREDOXIN-LIKE PROTEIN C5ORF63 HOMOLOG"/>
    <property type="match status" value="1"/>
</dbReference>
<name>A0A932GNE8_UNCTE</name>
<dbReference type="InterPro" id="IPR008554">
    <property type="entry name" value="Glutaredoxin-like"/>
</dbReference>
<evidence type="ECO:0000313" key="1">
    <source>
        <dbReference type="EMBL" id="MBI3014206.1"/>
    </source>
</evidence>
<dbReference type="EMBL" id="JACPSX010000064">
    <property type="protein sequence ID" value="MBI3014206.1"/>
    <property type="molecule type" value="Genomic_DNA"/>
</dbReference>
<accession>A0A932GNE8</accession>
<dbReference type="AlphaFoldDB" id="A0A932GNE8"/>
<dbReference type="SUPFAM" id="SSF52833">
    <property type="entry name" value="Thioredoxin-like"/>
    <property type="match status" value="1"/>
</dbReference>
<reference evidence="1" key="1">
    <citation type="submission" date="2020-07" db="EMBL/GenBank/DDBJ databases">
        <title>Huge and variable diversity of episymbiotic CPR bacteria and DPANN archaea in groundwater ecosystems.</title>
        <authorList>
            <person name="He C.Y."/>
            <person name="Keren R."/>
            <person name="Whittaker M."/>
            <person name="Farag I.F."/>
            <person name="Doudna J."/>
            <person name="Cate J.H.D."/>
            <person name="Banfield J.F."/>
        </authorList>
    </citation>
    <scope>NUCLEOTIDE SEQUENCE</scope>
    <source>
        <strain evidence="1">NC_groundwater_717_Ag_S-0.2um_59_8</strain>
    </source>
</reference>
<dbReference type="InterPro" id="IPR052565">
    <property type="entry name" value="Glutaredoxin-like_YDR286C"/>
</dbReference>
<dbReference type="InterPro" id="IPR036249">
    <property type="entry name" value="Thioredoxin-like_sf"/>
</dbReference>
<sequence>MIHVEIYGKRECHLCEEVKATLRKVQREIPFDLREIDIESTPELYETYKERIPLVFLNGRLAFKFRVDEKTLRRRLAREKGKTPTPGPGGGR</sequence>
<protein>
    <submittedName>
        <fullName evidence="1">Glutaredoxin family protein</fullName>
    </submittedName>
</protein>
<dbReference type="Pfam" id="PF05768">
    <property type="entry name" value="Glrx-like"/>
    <property type="match status" value="1"/>
</dbReference>
<organism evidence="1 2">
    <name type="scientific">Tectimicrobiota bacterium</name>
    <dbReference type="NCBI Taxonomy" id="2528274"/>
    <lineage>
        <taxon>Bacteria</taxon>
        <taxon>Pseudomonadati</taxon>
        <taxon>Nitrospinota/Tectimicrobiota group</taxon>
        <taxon>Candidatus Tectimicrobiota</taxon>
    </lineage>
</organism>